<evidence type="ECO:0000259" key="1">
    <source>
        <dbReference type="Pfam" id="PF13456"/>
    </source>
</evidence>
<organism evidence="2 3">
    <name type="scientific">Lithocarpus litseifolius</name>
    <dbReference type="NCBI Taxonomy" id="425828"/>
    <lineage>
        <taxon>Eukaryota</taxon>
        <taxon>Viridiplantae</taxon>
        <taxon>Streptophyta</taxon>
        <taxon>Embryophyta</taxon>
        <taxon>Tracheophyta</taxon>
        <taxon>Spermatophyta</taxon>
        <taxon>Magnoliopsida</taxon>
        <taxon>eudicotyledons</taxon>
        <taxon>Gunneridae</taxon>
        <taxon>Pentapetalae</taxon>
        <taxon>rosids</taxon>
        <taxon>fabids</taxon>
        <taxon>Fagales</taxon>
        <taxon>Fagaceae</taxon>
        <taxon>Lithocarpus</taxon>
    </lineage>
</organism>
<dbReference type="CDD" id="cd06222">
    <property type="entry name" value="RNase_H_like"/>
    <property type="match status" value="1"/>
</dbReference>
<dbReference type="AlphaFoldDB" id="A0AAW2E150"/>
<accession>A0AAW2E150</accession>
<dbReference type="GO" id="GO:0004523">
    <property type="term" value="F:RNA-DNA hybrid ribonuclease activity"/>
    <property type="evidence" value="ECO:0007669"/>
    <property type="project" value="InterPro"/>
</dbReference>
<feature type="domain" description="RNase H type-1" evidence="1">
    <location>
        <begin position="12"/>
        <end position="97"/>
    </location>
</feature>
<comment type="caution">
    <text evidence="2">The sequence shown here is derived from an EMBL/GenBank/DDBJ whole genome shotgun (WGS) entry which is preliminary data.</text>
</comment>
<dbReference type="InterPro" id="IPR044730">
    <property type="entry name" value="RNase_H-like_dom_plant"/>
</dbReference>
<name>A0AAW2E150_9ROSI</name>
<sequence length="125" mass="13768">MASLVAKGPLVQNSEEVELLAYRKALEFAVDVGFIDVVLEGDSLNMMRAISTGKANRSRLGHIYKDIQCLAAGFRSYSVSFVKRSANGVARALAHFAKNVDDELVWLEESPPPALEALYHDSYHV</sequence>
<dbReference type="InterPro" id="IPR002156">
    <property type="entry name" value="RNaseH_domain"/>
</dbReference>
<reference evidence="2 3" key="1">
    <citation type="submission" date="2024-01" db="EMBL/GenBank/DDBJ databases">
        <title>A telomere-to-telomere, gap-free genome of sweet tea (Lithocarpus litseifolius).</title>
        <authorList>
            <person name="Zhou J."/>
        </authorList>
    </citation>
    <scope>NUCLEOTIDE SEQUENCE [LARGE SCALE GENOMIC DNA]</scope>
    <source>
        <strain evidence="2">Zhou-2022a</strain>
        <tissue evidence="2">Leaf</tissue>
    </source>
</reference>
<dbReference type="GO" id="GO:0003676">
    <property type="term" value="F:nucleic acid binding"/>
    <property type="evidence" value="ECO:0007669"/>
    <property type="project" value="InterPro"/>
</dbReference>
<gene>
    <name evidence="2" type="ORF">SO802_002483</name>
</gene>
<dbReference type="Pfam" id="PF13456">
    <property type="entry name" value="RVT_3"/>
    <property type="match status" value="1"/>
</dbReference>
<evidence type="ECO:0000313" key="2">
    <source>
        <dbReference type="EMBL" id="KAL0015414.1"/>
    </source>
</evidence>
<dbReference type="InterPro" id="IPR036397">
    <property type="entry name" value="RNaseH_sf"/>
</dbReference>
<keyword evidence="3" id="KW-1185">Reference proteome</keyword>
<dbReference type="Gene3D" id="3.30.420.10">
    <property type="entry name" value="Ribonuclease H-like superfamily/Ribonuclease H"/>
    <property type="match status" value="1"/>
</dbReference>
<dbReference type="InterPro" id="IPR012337">
    <property type="entry name" value="RNaseH-like_sf"/>
</dbReference>
<evidence type="ECO:0000313" key="3">
    <source>
        <dbReference type="Proteomes" id="UP001459277"/>
    </source>
</evidence>
<dbReference type="EMBL" id="JAZDWU010000001">
    <property type="protein sequence ID" value="KAL0015414.1"/>
    <property type="molecule type" value="Genomic_DNA"/>
</dbReference>
<dbReference type="InterPro" id="IPR053151">
    <property type="entry name" value="RNase_H-like"/>
</dbReference>
<protein>
    <recommendedName>
        <fullName evidence="1">RNase H type-1 domain-containing protein</fullName>
    </recommendedName>
</protein>
<dbReference type="PANTHER" id="PTHR47723:SF21">
    <property type="entry name" value="POLYNUCLEOTIDYL TRANSFERASE, RIBONUCLEASE H-LIKE SUPERFAMILY PROTEIN"/>
    <property type="match status" value="1"/>
</dbReference>
<dbReference type="Proteomes" id="UP001459277">
    <property type="component" value="Unassembled WGS sequence"/>
</dbReference>
<dbReference type="PANTHER" id="PTHR47723">
    <property type="entry name" value="OS05G0353850 PROTEIN"/>
    <property type="match status" value="1"/>
</dbReference>
<proteinExistence type="predicted"/>
<dbReference type="SUPFAM" id="SSF53098">
    <property type="entry name" value="Ribonuclease H-like"/>
    <property type="match status" value="1"/>
</dbReference>